<proteinExistence type="predicted"/>
<accession>A0ABQ3XU48</accession>
<dbReference type="InterPro" id="IPR038461">
    <property type="entry name" value="Schlafen_AlbA_2_dom_sf"/>
</dbReference>
<protein>
    <recommendedName>
        <fullName evidence="1">Schlafen AlbA-2 domain-containing protein</fullName>
    </recommendedName>
</protein>
<sequence>MQAIMSAGLATVLFMLDMDVTKQPRRIGDWAAVLNAVLHADENDEQTWLEWKSTLALRSREQMAKIVAKAIIAMANRDPDKATATVGGIGILLIGIEPGTVHGVEPVDNADLDQLISPYVGADGPVWNPHWTQCQGQTVLVIEIAAPQWGDPIHTFRKEYPTVPDGTVFVRKLARSVRADHVEIARLADRRGARIPDQFDVSVGVETAAPLSRYGWHPEHLERFLKAESQALMKPIIRARATRAQPRGRRPSDGTIAGILGPSAFRAFPDIRIAGLGAEIPEDRTEDQFEAEVGTYIDAVRTAWPETMRQAARRFLSPSKFVLTNNSNRNYQDVLVELHVAGDAEASGAITVGGEFDLWSLLPKPPRSWGPRENPIARLGDTRWHSTISTPSYYVPPTYTIDNGGSFTLAFTPVTLRPQQRLILADDICVLIPSTRMEPVIATWTATATNADGPPATGRFTIEMRGEDLDVLTASLSAGSRGERKD</sequence>
<evidence type="ECO:0000313" key="3">
    <source>
        <dbReference type="Proteomes" id="UP000612282"/>
    </source>
</evidence>
<keyword evidence="3" id="KW-1185">Reference proteome</keyword>
<dbReference type="EMBL" id="BOMG01000152">
    <property type="protein sequence ID" value="GID61983.1"/>
    <property type="molecule type" value="Genomic_DNA"/>
</dbReference>
<dbReference type="Gene3D" id="3.30.950.30">
    <property type="entry name" value="Schlafen, AAA domain"/>
    <property type="match status" value="1"/>
</dbReference>
<organism evidence="2 3">
    <name type="scientific">Actinoplanes couchii</name>
    <dbReference type="NCBI Taxonomy" id="403638"/>
    <lineage>
        <taxon>Bacteria</taxon>
        <taxon>Bacillati</taxon>
        <taxon>Actinomycetota</taxon>
        <taxon>Actinomycetes</taxon>
        <taxon>Micromonosporales</taxon>
        <taxon>Micromonosporaceae</taxon>
        <taxon>Actinoplanes</taxon>
    </lineage>
</organism>
<dbReference type="InterPro" id="IPR007421">
    <property type="entry name" value="Schlafen_AlbA_2_dom"/>
</dbReference>
<reference evidence="2 3" key="1">
    <citation type="submission" date="2021-01" db="EMBL/GenBank/DDBJ databases">
        <title>Whole genome shotgun sequence of Actinoplanes couchii NBRC 106145.</title>
        <authorList>
            <person name="Komaki H."/>
            <person name="Tamura T."/>
        </authorList>
    </citation>
    <scope>NUCLEOTIDE SEQUENCE [LARGE SCALE GENOMIC DNA]</scope>
    <source>
        <strain evidence="2 3">NBRC 106145</strain>
    </source>
</reference>
<evidence type="ECO:0000313" key="2">
    <source>
        <dbReference type="EMBL" id="GID61983.1"/>
    </source>
</evidence>
<feature type="domain" description="Schlafen AlbA-2" evidence="1">
    <location>
        <begin position="45"/>
        <end position="178"/>
    </location>
</feature>
<name>A0ABQ3XU48_9ACTN</name>
<gene>
    <name evidence="2" type="ORF">Aco03nite_103870</name>
</gene>
<evidence type="ECO:0000259" key="1">
    <source>
        <dbReference type="Pfam" id="PF04326"/>
    </source>
</evidence>
<comment type="caution">
    <text evidence="2">The sequence shown here is derived from an EMBL/GenBank/DDBJ whole genome shotgun (WGS) entry which is preliminary data.</text>
</comment>
<dbReference type="Proteomes" id="UP000612282">
    <property type="component" value="Unassembled WGS sequence"/>
</dbReference>
<dbReference type="Pfam" id="PF04326">
    <property type="entry name" value="SLFN_AlbA_2"/>
    <property type="match status" value="1"/>
</dbReference>